<comment type="caution">
    <text evidence="1">The sequence shown here is derived from an EMBL/GenBank/DDBJ whole genome shotgun (WGS) entry which is preliminary data.</text>
</comment>
<gene>
    <name evidence="1" type="ORF">BV22DRAFT_1199911</name>
</gene>
<evidence type="ECO:0000313" key="2">
    <source>
        <dbReference type="Proteomes" id="UP000790709"/>
    </source>
</evidence>
<proteinExistence type="predicted"/>
<reference evidence="1" key="1">
    <citation type="journal article" date="2021" name="New Phytol.">
        <title>Evolutionary innovations through gain and loss of genes in the ectomycorrhizal Boletales.</title>
        <authorList>
            <person name="Wu G."/>
            <person name="Miyauchi S."/>
            <person name="Morin E."/>
            <person name="Kuo A."/>
            <person name="Drula E."/>
            <person name="Varga T."/>
            <person name="Kohler A."/>
            <person name="Feng B."/>
            <person name="Cao Y."/>
            <person name="Lipzen A."/>
            <person name="Daum C."/>
            <person name="Hundley H."/>
            <person name="Pangilinan J."/>
            <person name="Johnson J."/>
            <person name="Barry K."/>
            <person name="LaButti K."/>
            <person name="Ng V."/>
            <person name="Ahrendt S."/>
            <person name="Min B."/>
            <person name="Choi I.G."/>
            <person name="Park H."/>
            <person name="Plett J.M."/>
            <person name="Magnuson J."/>
            <person name="Spatafora J.W."/>
            <person name="Nagy L.G."/>
            <person name="Henrissat B."/>
            <person name="Grigoriev I.V."/>
            <person name="Yang Z.L."/>
            <person name="Xu J."/>
            <person name="Martin F.M."/>
        </authorList>
    </citation>
    <scope>NUCLEOTIDE SEQUENCE</scope>
    <source>
        <strain evidence="1">KUC20120723A-06</strain>
    </source>
</reference>
<dbReference type="Proteomes" id="UP000790709">
    <property type="component" value="Unassembled WGS sequence"/>
</dbReference>
<sequence>MATEHVPYQDGMQLGQGFNTYTQETCLNDAVTVKMPPPPVTPYTREYNSELIEDYEKLAKTLDISAGATVSGWGQSGQVNVEFLSRSEFESSDVTYVVKVNVQHQPTHLGEYSFNWVAPPNPNKTYGDRYISGKYFVKGGYYFARISIRSINRSESQEIKQSAKIACTMYGATGEVTEAVKNAVEKIQKHSEVHITKIESGGGNTLAAAEDTMMSLKEEADQFYKDAAKQNYLRYALLAKYENLKDFKDAFKPFDYAYASKKSWHLFDEFTKYTAFENLVKNIPDEKYRDGSAQKTILRNRQVDEMKKIRDTVFVVRDDPSKVDDPPTYLPSSQFRTEVLAAVKTVTYIAQSIPLDAGNWTDIALPSLKASASKLFEFICYDFPNIEGTAVVSFGSGDSGYIALCGTRASDYPGWTEDSHFWIFERMEPKISELEIDVSRASTGNYVRLSRDNLAKLIFSFHAGKV</sequence>
<dbReference type="EMBL" id="MU266761">
    <property type="protein sequence ID" value="KAH7918598.1"/>
    <property type="molecule type" value="Genomic_DNA"/>
</dbReference>
<name>A0ACB8B183_9AGAM</name>
<organism evidence="1 2">
    <name type="scientific">Leucogyrophana mollusca</name>
    <dbReference type="NCBI Taxonomy" id="85980"/>
    <lineage>
        <taxon>Eukaryota</taxon>
        <taxon>Fungi</taxon>
        <taxon>Dikarya</taxon>
        <taxon>Basidiomycota</taxon>
        <taxon>Agaricomycotina</taxon>
        <taxon>Agaricomycetes</taxon>
        <taxon>Agaricomycetidae</taxon>
        <taxon>Boletales</taxon>
        <taxon>Boletales incertae sedis</taxon>
        <taxon>Leucogyrophana</taxon>
    </lineage>
</organism>
<accession>A0ACB8B183</accession>
<keyword evidence="2" id="KW-1185">Reference proteome</keyword>
<evidence type="ECO:0000313" key="1">
    <source>
        <dbReference type="EMBL" id="KAH7918598.1"/>
    </source>
</evidence>
<protein>
    <submittedName>
        <fullName evidence="1">Uncharacterized protein</fullName>
    </submittedName>
</protein>